<dbReference type="EMBL" id="JAOYFB010000038">
    <property type="protein sequence ID" value="KAK4027872.1"/>
    <property type="molecule type" value="Genomic_DNA"/>
</dbReference>
<gene>
    <name evidence="1" type="ORF">OUZ56_017013</name>
</gene>
<protein>
    <submittedName>
        <fullName evidence="1">Uncharacterized protein</fullName>
    </submittedName>
</protein>
<evidence type="ECO:0000313" key="1">
    <source>
        <dbReference type="EMBL" id="KAK4027872.1"/>
    </source>
</evidence>
<evidence type="ECO:0000313" key="2">
    <source>
        <dbReference type="Proteomes" id="UP001234178"/>
    </source>
</evidence>
<accession>A0ABR0ARX8</accession>
<name>A0ABR0ARX8_9CRUS</name>
<reference evidence="1 2" key="1">
    <citation type="journal article" date="2023" name="Nucleic Acids Res.">
        <title>The hologenome of Daphnia magna reveals possible DNA methylation and microbiome-mediated evolution of the host genome.</title>
        <authorList>
            <person name="Chaturvedi A."/>
            <person name="Li X."/>
            <person name="Dhandapani V."/>
            <person name="Marshall H."/>
            <person name="Kissane S."/>
            <person name="Cuenca-Cambronero M."/>
            <person name="Asole G."/>
            <person name="Calvet F."/>
            <person name="Ruiz-Romero M."/>
            <person name="Marangio P."/>
            <person name="Guigo R."/>
            <person name="Rago D."/>
            <person name="Mirbahai L."/>
            <person name="Eastwood N."/>
            <person name="Colbourne J.K."/>
            <person name="Zhou J."/>
            <person name="Mallon E."/>
            <person name="Orsini L."/>
        </authorList>
    </citation>
    <scope>NUCLEOTIDE SEQUENCE [LARGE SCALE GENOMIC DNA]</scope>
    <source>
        <strain evidence="1">LRV0_1</strain>
    </source>
</reference>
<proteinExistence type="predicted"/>
<sequence length="83" mass="9175">MKNKLIFNLVMKFCSKPETNTGLGLGPVFLNYGLGQSIMDYLNMGLFWTSATNFFPPLFPFAPVPPGSKQVTGKLLESIITDE</sequence>
<keyword evidence="2" id="KW-1185">Reference proteome</keyword>
<organism evidence="1 2">
    <name type="scientific">Daphnia magna</name>
    <dbReference type="NCBI Taxonomy" id="35525"/>
    <lineage>
        <taxon>Eukaryota</taxon>
        <taxon>Metazoa</taxon>
        <taxon>Ecdysozoa</taxon>
        <taxon>Arthropoda</taxon>
        <taxon>Crustacea</taxon>
        <taxon>Branchiopoda</taxon>
        <taxon>Diplostraca</taxon>
        <taxon>Cladocera</taxon>
        <taxon>Anomopoda</taxon>
        <taxon>Daphniidae</taxon>
        <taxon>Daphnia</taxon>
    </lineage>
</organism>
<comment type="caution">
    <text evidence="1">The sequence shown here is derived from an EMBL/GenBank/DDBJ whole genome shotgun (WGS) entry which is preliminary data.</text>
</comment>
<dbReference type="Proteomes" id="UP001234178">
    <property type="component" value="Unassembled WGS sequence"/>
</dbReference>